<proteinExistence type="predicted"/>
<name>A0A7S2C5H6_9STRA</name>
<evidence type="ECO:0000313" key="3">
    <source>
        <dbReference type="EMBL" id="CAD9415841.1"/>
    </source>
</evidence>
<protein>
    <recommendedName>
        <fullName evidence="2">UBC core domain-containing protein</fullName>
    </recommendedName>
</protein>
<dbReference type="InterPro" id="IPR016135">
    <property type="entry name" value="UBQ-conjugating_enzyme/RWD"/>
</dbReference>
<feature type="compositionally biased region" description="Low complexity" evidence="1">
    <location>
        <begin position="108"/>
        <end position="133"/>
    </location>
</feature>
<feature type="compositionally biased region" description="Polar residues" evidence="1">
    <location>
        <begin position="134"/>
        <end position="146"/>
    </location>
</feature>
<accession>A0A7S2C5H6</accession>
<dbReference type="Gene3D" id="3.10.110.10">
    <property type="entry name" value="Ubiquitin Conjugating Enzyme"/>
    <property type="match status" value="1"/>
</dbReference>
<sequence length="179" mass="19776">MAPPSIMMYTPSGRFETNMRICLSMSDFHPESWKPSWNVGTILTGLLSFMTSEESSTGTLRGITSAQRRALSQASHTFNAKESYFCELFPGDVKELFDDSDRVIESLSQNRARQARQAASEAAAEPEPPLQNETSPSAEDSAAASTAKQRRNKKKKEKRKAAKKLAVEKGGEAQEMQPN</sequence>
<feature type="domain" description="UBC core" evidence="2">
    <location>
        <begin position="1"/>
        <end position="91"/>
    </location>
</feature>
<dbReference type="AlphaFoldDB" id="A0A7S2C5H6"/>
<dbReference type="PROSITE" id="PS50127">
    <property type="entry name" value="UBC_2"/>
    <property type="match status" value="1"/>
</dbReference>
<organism evidence="3">
    <name type="scientific">Octactis speculum</name>
    <dbReference type="NCBI Taxonomy" id="3111310"/>
    <lineage>
        <taxon>Eukaryota</taxon>
        <taxon>Sar</taxon>
        <taxon>Stramenopiles</taxon>
        <taxon>Ochrophyta</taxon>
        <taxon>Dictyochophyceae</taxon>
        <taxon>Dictyochales</taxon>
        <taxon>Dictyochaceae</taxon>
        <taxon>Octactis</taxon>
    </lineage>
</organism>
<reference evidence="3" key="1">
    <citation type="submission" date="2021-01" db="EMBL/GenBank/DDBJ databases">
        <authorList>
            <person name="Corre E."/>
            <person name="Pelletier E."/>
            <person name="Niang G."/>
            <person name="Scheremetjew M."/>
            <person name="Finn R."/>
            <person name="Kale V."/>
            <person name="Holt S."/>
            <person name="Cochrane G."/>
            <person name="Meng A."/>
            <person name="Brown T."/>
            <person name="Cohen L."/>
        </authorList>
    </citation>
    <scope>NUCLEOTIDE SEQUENCE</scope>
    <source>
        <strain evidence="3">CCMP1381</strain>
    </source>
</reference>
<dbReference type="InterPro" id="IPR000608">
    <property type="entry name" value="UBC"/>
</dbReference>
<gene>
    <name evidence="3" type="ORF">DSPE1174_LOCUS12279</name>
</gene>
<evidence type="ECO:0000259" key="2">
    <source>
        <dbReference type="PROSITE" id="PS50127"/>
    </source>
</evidence>
<dbReference type="SUPFAM" id="SSF54495">
    <property type="entry name" value="UBC-like"/>
    <property type="match status" value="1"/>
</dbReference>
<evidence type="ECO:0000256" key="1">
    <source>
        <dbReference type="SAM" id="MobiDB-lite"/>
    </source>
</evidence>
<feature type="compositionally biased region" description="Basic residues" evidence="1">
    <location>
        <begin position="148"/>
        <end position="163"/>
    </location>
</feature>
<dbReference type="EMBL" id="HBGS01024163">
    <property type="protein sequence ID" value="CAD9415841.1"/>
    <property type="molecule type" value="Transcribed_RNA"/>
</dbReference>
<feature type="region of interest" description="Disordered" evidence="1">
    <location>
        <begin position="108"/>
        <end position="179"/>
    </location>
</feature>